<accession>A0A8S9ZRA9</accession>
<protein>
    <submittedName>
        <fullName evidence="2">Uncharacterized protein</fullName>
    </submittedName>
</protein>
<dbReference type="EMBL" id="JABEBT010000038">
    <property type="protein sequence ID" value="KAF7635723.1"/>
    <property type="molecule type" value="Genomic_DNA"/>
</dbReference>
<dbReference type="Proteomes" id="UP000605970">
    <property type="component" value="Unassembled WGS sequence"/>
</dbReference>
<proteinExistence type="predicted"/>
<reference evidence="2" key="1">
    <citation type="journal article" date="2020" name="Ecol. Evol.">
        <title>Genome structure and content of the rice root-knot nematode (Meloidogyne graminicola).</title>
        <authorList>
            <person name="Phan N.T."/>
            <person name="Danchin E.G.J."/>
            <person name="Klopp C."/>
            <person name="Perfus-Barbeoch L."/>
            <person name="Kozlowski D.K."/>
            <person name="Koutsovoulos G.D."/>
            <person name="Lopez-Roques C."/>
            <person name="Bouchez O."/>
            <person name="Zahm M."/>
            <person name="Besnard G."/>
            <person name="Bellafiore S."/>
        </authorList>
    </citation>
    <scope>NUCLEOTIDE SEQUENCE</scope>
    <source>
        <strain evidence="2">VN-18</strain>
    </source>
</reference>
<comment type="caution">
    <text evidence="2">The sequence shown here is derived from an EMBL/GenBank/DDBJ whole genome shotgun (WGS) entry which is preliminary data.</text>
</comment>
<keyword evidence="3" id="KW-1185">Reference proteome</keyword>
<sequence length="363" mass="42594">MERDSKDLRMEPNNNPNPDAPIYSPIRDFDGNFVDPDIQAVNNYVNEEEPILPYNLWSFPMLPPQFSHIITTNTLPSSSNARINNSKYPKDNQLIQQNYIQPFPLEIQTGNNNQGESSNANLSESNKETILITKEMLEQRIEEKQNGRKIVLNELEIKEITSLQEKVEFVYQNINFNSQPKGIFNEFALNHSTIDGDFIQFLKKRIYKCHEYHYINKKNKNHYWRCKYRKQKVNENMKVFIRKGYSIGSKIPCNGRITCRKDYVIEENNKHNNCEQFGNISISKEICNCHTVIWEGKELTIRNFVGSQEIGVQCKLHTFEIENNMIEAKFIVVWSEPILIGKDDVVKEHHFEITNELELEKIK</sequence>
<evidence type="ECO:0000313" key="3">
    <source>
        <dbReference type="Proteomes" id="UP000605970"/>
    </source>
</evidence>
<evidence type="ECO:0000313" key="2">
    <source>
        <dbReference type="EMBL" id="KAF7635723.1"/>
    </source>
</evidence>
<organism evidence="2 3">
    <name type="scientific">Meloidogyne graminicola</name>
    <dbReference type="NCBI Taxonomy" id="189291"/>
    <lineage>
        <taxon>Eukaryota</taxon>
        <taxon>Metazoa</taxon>
        <taxon>Ecdysozoa</taxon>
        <taxon>Nematoda</taxon>
        <taxon>Chromadorea</taxon>
        <taxon>Rhabditida</taxon>
        <taxon>Tylenchina</taxon>
        <taxon>Tylenchomorpha</taxon>
        <taxon>Tylenchoidea</taxon>
        <taxon>Meloidogynidae</taxon>
        <taxon>Meloidogyninae</taxon>
        <taxon>Meloidogyne</taxon>
    </lineage>
</organism>
<evidence type="ECO:0000256" key="1">
    <source>
        <dbReference type="SAM" id="MobiDB-lite"/>
    </source>
</evidence>
<name>A0A8S9ZRA9_9BILA</name>
<dbReference type="AlphaFoldDB" id="A0A8S9ZRA9"/>
<feature type="compositionally biased region" description="Basic and acidic residues" evidence="1">
    <location>
        <begin position="1"/>
        <end position="10"/>
    </location>
</feature>
<gene>
    <name evidence="2" type="ORF">Mgra_00004815</name>
</gene>
<feature type="region of interest" description="Disordered" evidence="1">
    <location>
        <begin position="1"/>
        <end position="24"/>
    </location>
</feature>